<evidence type="ECO:0000313" key="1">
    <source>
        <dbReference type="EMBL" id="PKA53216.1"/>
    </source>
</evidence>
<accession>A0A2I0ACG9</accession>
<organism evidence="1 2">
    <name type="scientific">Apostasia shenzhenica</name>
    <dbReference type="NCBI Taxonomy" id="1088818"/>
    <lineage>
        <taxon>Eukaryota</taxon>
        <taxon>Viridiplantae</taxon>
        <taxon>Streptophyta</taxon>
        <taxon>Embryophyta</taxon>
        <taxon>Tracheophyta</taxon>
        <taxon>Spermatophyta</taxon>
        <taxon>Magnoliopsida</taxon>
        <taxon>Liliopsida</taxon>
        <taxon>Asparagales</taxon>
        <taxon>Orchidaceae</taxon>
        <taxon>Apostasioideae</taxon>
        <taxon>Apostasia</taxon>
    </lineage>
</organism>
<name>A0A2I0ACG9_9ASPA</name>
<gene>
    <name evidence="1" type="ORF">AXF42_Ash009946</name>
</gene>
<dbReference type="Proteomes" id="UP000236161">
    <property type="component" value="Unassembled WGS sequence"/>
</dbReference>
<reference evidence="1 2" key="1">
    <citation type="journal article" date="2017" name="Nature">
        <title>The Apostasia genome and the evolution of orchids.</title>
        <authorList>
            <person name="Zhang G.Q."/>
            <person name="Liu K.W."/>
            <person name="Li Z."/>
            <person name="Lohaus R."/>
            <person name="Hsiao Y.Y."/>
            <person name="Niu S.C."/>
            <person name="Wang J.Y."/>
            <person name="Lin Y.C."/>
            <person name="Xu Q."/>
            <person name="Chen L.J."/>
            <person name="Yoshida K."/>
            <person name="Fujiwara S."/>
            <person name="Wang Z.W."/>
            <person name="Zhang Y.Q."/>
            <person name="Mitsuda N."/>
            <person name="Wang M."/>
            <person name="Liu G.H."/>
            <person name="Pecoraro L."/>
            <person name="Huang H.X."/>
            <person name="Xiao X.J."/>
            <person name="Lin M."/>
            <person name="Wu X.Y."/>
            <person name="Wu W.L."/>
            <person name="Chen Y.Y."/>
            <person name="Chang S.B."/>
            <person name="Sakamoto S."/>
            <person name="Ohme-Takagi M."/>
            <person name="Yagi M."/>
            <person name="Zeng S.J."/>
            <person name="Shen C.Y."/>
            <person name="Yeh C.M."/>
            <person name="Luo Y.B."/>
            <person name="Tsai W.C."/>
            <person name="Van de Peer Y."/>
            <person name="Liu Z.J."/>
        </authorList>
    </citation>
    <scope>NUCLEOTIDE SEQUENCE [LARGE SCALE GENOMIC DNA]</scope>
    <source>
        <strain evidence="2">cv. Shenzhen</strain>
        <tissue evidence="1">Stem</tissue>
    </source>
</reference>
<dbReference type="EMBL" id="KZ451999">
    <property type="protein sequence ID" value="PKA53216.1"/>
    <property type="molecule type" value="Genomic_DNA"/>
</dbReference>
<proteinExistence type="predicted"/>
<dbReference type="AlphaFoldDB" id="A0A2I0ACG9"/>
<sequence length="55" mass="6297">MGEKMAELEKKLKLKQRGKELKRLARKGAEVLGSSCRKGWKKLRKLAKKINMPSS</sequence>
<evidence type="ECO:0000313" key="2">
    <source>
        <dbReference type="Proteomes" id="UP000236161"/>
    </source>
</evidence>
<keyword evidence="2" id="KW-1185">Reference proteome</keyword>
<protein>
    <submittedName>
        <fullName evidence="1">Uncharacterized protein</fullName>
    </submittedName>
</protein>